<dbReference type="EMBL" id="UINC01001444">
    <property type="protein sequence ID" value="SUZ80841.1"/>
    <property type="molecule type" value="Genomic_DNA"/>
</dbReference>
<feature type="non-terminal residue" evidence="2">
    <location>
        <position position="1"/>
    </location>
</feature>
<proteinExistence type="predicted"/>
<name>A0A381QN99_9ZZZZ</name>
<evidence type="ECO:0000256" key="1">
    <source>
        <dbReference type="SAM" id="MobiDB-lite"/>
    </source>
</evidence>
<feature type="non-terminal residue" evidence="2">
    <location>
        <position position="36"/>
    </location>
</feature>
<reference evidence="2" key="1">
    <citation type="submission" date="2018-05" db="EMBL/GenBank/DDBJ databases">
        <authorList>
            <person name="Lanie J.A."/>
            <person name="Ng W.-L."/>
            <person name="Kazmierczak K.M."/>
            <person name="Andrzejewski T.M."/>
            <person name="Davidsen T.M."/>
            <person name="Wayne K.J."/>
            <person name="Tettelin H."/>
            <person name="Glass J.I."/>
            <person name="Rusch D."/>
            <person name="Podicherti R."/>
            <person name="Tsui H.-C.T."/>
            <person name="Winkler M.E."/>
        </authorList>
    </citation>
    <scope>NUCLEOTIDE SEQUENCE</scope>
</reference>
<sequence length="36" mass="3603">PGRCGCTTSGSFRATASRWSSPRTTSSGVGSHTATS</sequence>
<feature type="region of interest" description="Disordered" evidence="1">
    <location>
        <begin position="1"/>
        <end position="36"/>
    </location>
</feature>
<dbReference type="AlphaFoldDB" id="A0A381QN99"/>
<protein>
    <submittedName>
        <fullName evidence="2">Uncharacterized protein</fullName>
    </submittedName>
</protein>
<gene>
    <name evidence="2" type="ORF">METZ01_LOCUS33695</name>
</gene>
<evidence type="ECO:0000313" key="2">
    <source>
        <dbReference type="EMBL" id="SUZ80841.1"/>
    </source>
</evidence>
<organism evidence="2">
    <name type="scientific">marine metagenome</name>
    <dbReference type="NCBI Taxonomy" id="408172"/>
    <lineage>
        <taxon>unclassified sequences</taxon>
        <taxon>metagenomes</taxon>
        <taxon>ecological metagenomes</taxon>
    </lineage>
</organism>
<accession>A0A381QN99</accession>